<sequence>MTTIEGKMNMKTQVLYKSRTGNTEKLAKAIFEAVPGQCKDIAPLEGQTDYEMGDIYFIGFWTDRGSASVEVLDYLGSLQGKKIALFGTCGMGNDLEYYKKIEENIRVFIEDDNEYLGAYICQGKMPISVREKYLSMKTPENTKMINAMLRNFDMAMLHPDTQDLEGAKAFVQKVFEDIRKEELQYE</sequence>
<proteinExistence type="predicted"/>
<dbReference type="NCBIfam" id="NF045594">
    <property type="entry name" value="flavodox_BilS"/>
    <property type="match status" value="1"/>
</dbReference>
<protein>
    <recommendedName>
        <fullName evidence="1">Flavodoxin-like domain-containing protein</fullName>
    </recommendedName>
</protein>
<reference evidence="2" key="1">
    <citation type="submission" date="2009-09" db="EMBL/GenBank/DDBJ databases">
        <authorList>
            <person name="Weinstock G."/>
            <person name="Sodergren E."/>
            <person name="Clifton S."/>
            <person name="Fulton L."/>
            <person name="Fulton B."/>
            <person name="Courtney L."/>
            <person name="Fronick C."/>
            <person name="Harrison M."/>
            <person name="Strong C."/>
            <person name="Farmer C."/>
            <person name="Delahaunty K."/>
            <person name="Markovic C."/>
            <person name="Hall O."/>
            <person name="Minx P."/>
            <person name="Tomlinson C."/>
            <person name="Mitreva M."/>
            <person name="Nelson J."/>
            <person name="Hou S."/>
            <person name="Wollam A."/>
            <person name="Pepin K.H."/>
            <person name="Johnson M."/>
            <person name="Bhonagiri V."/>
            <person name="Nash W.E."/>
            <person name="Warren W."/>
            <person name="Chinwalla A."/>
            <person name="Mardis E.R."/>
            <person name="Wilson R.K."/>
        </authorList>
    </citation>
    <scope>NUCLEOTIDE SEQUENCE [LARGE SCALE GENOMIC DNA]</scope>
    <source>
        <strain evidence="2">DSM 20583</strain>
    </source>
</reference>
<dbReference type="RefSeq" id="WP_003020900.1">
    <property type="nucleotide sequence ID" value="NZ_CP102264.1"/>
</dbReference>
<dbReference type="InterPro" id="IPR029039">
    <property type="entry name" value="Flavoprotein-like_sf"/>
</dbReference>
<evidence type="ECO:0000259" key="1">
    <source>
        <dbReference type="Pfam" id="PF12641"/>
    </source>
</evidence>
<dbReference type="Pfam" id="PF12641">
    <property type="entry name" value="Flavodoxin_3"/>
    <property type="match status" value="1"/>
</dbReference>
<name>C9L836_BLAHA</name>
<organism evidence="2 3">
    <name type="scientific">Blautia hansenii DSM 20583</name>
    <dbReference type="NCBI Taxonomy" id="537007"/>
    <lineage>
        <taxon>Bacteria</taxon>
        <taxon>Bacillati</taxon>
        <taxon>Bacillota</taxon>
        <taxon>Clostridia</taxon>
        <taxon>Lachnospirales</taxon>
        <taxon>Lachnospiraceae</taxon>
        <taxon>Blautia</taxon>
    </lineage>
</organism>
<dbReference type="HOGENOM" id="CLU_098259_2_0_9"/>
<dbReference type="GO" id="GO:0010181">
    <property type="term" value="F:FMN binding"/>
    <property type="evidence" value="ECO:0007669"/>
    <property type="project" value="InterPro"/>
</dbReference>
<dbReference type="PROSITE" id="PS00201">
    <property type="entry name" value="FLAVODOXIN"/>
    <property type="match status" value="1"/>
</dbReference>
<comment type="caution">
    <text evidence="2">The sequence shown here is derived from an EMBL/GenBank/DDBJ whole genome shotgun (WGS) entry which is preliminary data.</text>
</comment>
<dbReference type="Proteomes" id="UP000003755">
    <property type="component" value="Unassembled WGS sequence"/>
</dbReference>
<dbReference type="InterPro" id="IPR054633">
    <property type="entry name" value="BilS"/>
</dbReference>
<dbReference type="EMBL" id="ABYU02000017">
    <property type="protein sequence ID" value="EEX21528.1"/>
    <property type="molecule type" value="Genomic_DNA"/>
</dbReference>
<dbReference type="GO" id="GO:0009055">
    <property type="term" value="F:electron transfer activity"/>
    <property type="evidence" value="ECO:0007669"/>
    <property type="project" value="InterPro"/>
</dbReference>
<gene>
    <name evidence="2" type="ORF">BLAHAN_05555</name>
</gene>
<feature type="domain" description="Flavodoxin-like" evidence="1">
    <location>
        <begin position="14"/>
        <end position="172"/>
    </location>
</feature>
<dbReference type="InterPro" id="IPR008254">
    <property type="entry name" value="Flavodoxin/NO_synth"/>
</dbReference>
<dbReference type="InterPro" id="IPR001226">
    <property type="entry name" value="Flavodoxin_CS"/>
</dbReference>
<dbReference type="AlphaFoldDB" id="C9L836"/>
<keyword evidence="3" id="KW-1185">Reference proteome</keyword>
<dbReference type="Gene3D" id="3.40.50.360">
    <property type="match status" value="1"/>
</dbReference>
<dbReference type="STRING" id="537007.BLAHAN_05555"/>
<accession>C9L836</accession>
<dbReference type="eggNOG" id="COG0716">
    <property type="taxonomic scope" value="Bacteria"/>
</dbReference>
<evidence type="ECO:0000313" key="2">
    <source>
        <dbReference type="EMBL" id="EEX21528.1"/>
    </source>
</evidence>
<dbReference type="GO" id="GO:0016651">
    <property type="term" value="F:oxidoreductase activity, acting on NAD(P)H"/>
    <property type="evidence" value="ECO:0007669"/>
    <property type="project" value="UniProtKB-ARBA"/>
</dbReference>
<dbReference type="SUPFAM" id="SSF52218">
    <property type="entry name" value="Flavoproteins"/>
    <property type="match status" value="1"/>
</dbReference>
<evidence type="ECO:0000313" key="3">
    <source>
        <dbReference type="Proteomes" id="UP000003755"/>
    </source>
</evidence>